<organism evidence="10 11">
    <name type="scientific">Astyanax mexicanus</name>
    <name type="common">Blind cave fish</name>
    <name type="synonym">Astyanax fasciatus mexicanus</name>
    <dbReference type="NCBI Taxonomy" id="7994"/>
    <lineage>
        <taxon>Eukaryota</taxon>
        <taxon>Metazoa</taxon>
        <taxon>Chordata</taxon>
        <taxon>Craniata</taxon>
        <taxon>Vertebrata</taxon>
        <taxon>Euteleostomi</taxon>
        <taxon>Actinopterygii</taxon>
        <taxon>Neopterygii</taxon>
        <taxon>Teleostei</taxon>
        <taxon>Ostariophysi</taxon>
        <taxon>Characiformes</taxon>
        <taxon>Characoidei</taxon>
        <taxon>Acestrorhamphidae</taxon>
        <taxon>Acestrorhamphinae</taxon>
        <taxon>Astyanax</taxon>
    </lineage>
</organism>
<feature type="chain" id="PRO_5017241657" evidence="8">
    <location>
        <begin position="29"/>
        <end position="447"/>
    </location>
</feature>
<dbReference type="InterPro" id="IPR000337">
    <property type="entry name" value="GPCR_3"/>
</dbReference>
<dbReference type="PRINTS" id="PR00248">
    <property type="entry name" value="GPCRMGR"/>
</dbReference>
<dbReference type="FunFam" id="3.40.50.2300:FF:000152">
    <property type="entry name" value="G protein-coupled receptor class C group 6 member A"/>
    <property type="match status" value="1"/>
</dbReference>
<reference evidence="11" key="2">
    <citation type="journal article" date="2014" name="Nat. Commun.">
        <title>The cavefish genome reveals candidate genes for eye loss.</title>
        <authorList>
            <person name="McGaugh S.E."/>
            <person name="Gross J.B."/>
            <person name="Aken B."/>
            <person name="Blin M."/>
            <person name="Borowsky R."/>
            <person name="Chalopin D."/>
            <person name="Hinaux H."/>
            <person name="Jeffery W.R."/>
            <person name="Keene A."/>
            <person name="Ma L."/>
            <person name="Minx P."/>
            <person name="Murphy D."/>
            <person name="O'Quin K.E."/>
            <person name="Retaux S."/>
            <person name="Rohner N."/>
            <person name="Searle S.M."/>
            <person name="Stahl B.A."/>
            <person name="Tabin C."/>
            <person name="Volff J.N."/>
            <person name="Yoshizawa M."/>
            <person name="Warren W.C."/>
        </authorList>
    </citation>
    <scope>NUCLEOTIDE SEQUENCE [LARGE SCALE GENOMIC DNA]</scope>
    <source>
        <strain evidence="11">female</strain>
    </source>
</reference>
<evidence type="ECO:0000256" key="1">
    <source>
        <dbReference type="ARBA" id="ARBA00004141"/>
    </source>
</evidence>
<dbReference type="GO" id="GO:0005886">
    <property type="term" value="C:plasma membrane"/>
    <property type="evidence" value="ECO:0007669"/>
    <property type="project" value="TreeGrafter"/>
</dbReference>
<dbReference type="PRINTS" id="PR00592">
    <property type="entry name" value="CASENSINGR"/>
</dbReference>
<evidence type="ECO:0000256" key="8">
    <source>
        <dbReference type="SAM" id="SignalP"/>
    </source>
</evidence>
<keyword evidence="8" id="KW-0732">Signal</keyword>
<feature type="signal peptide" evidence="8">
    <location>
        <begin position="1"/>
        <end position="28"/>
    </location>
</feature>
<dbReference type="InParanoid" id="A0A3B1IVL1"/>
<dbReference type="Pfam" id="PF01094">
    <property type="entry name" value="ANF_receptor"/>
    <property type="match status" value="1"/>
</dbReference>
<dbReference type="GO" id="GO:0004930">
    <property type="term" value="F:G protein-coupled receptor activity"/>
    <property type="evidence" value="ECO:0007669"/>
    <property type="project" value="InterPro"/>
</dbReference>
<keyword evidence="5" id="KW-0472">Membrane</keyword>
<evidence type="ECO:0000256" key="7">
    <source>
        <dbReference type="ARBA" id="ARBA00023180"/>
    </source>
</evidence>
<dbReference type="STRING" id="7994.ENSAMXP00000033968"/>
<dbReference type="Gene3D" id="3.40.50.2300">
    <property type="match status" value="2"/>
</dbReference>
<proteinExistence type="predicted"/>
<dbReference type="Proteomes" id="UP000018467">
    <property type="component" value="Unassembled WGS sequence"/>
</dbReference>
<reference evidence="10" key="3">
    <citation type="submission" date="2025-08" db="UniProtKB">
        <authorList>
            <consortium name="Ensembl"/>
        </authorList>
    </citation>
    <scope>IDENTIFICATION</scope>
</reference>
<protein>
    <submittedName>
        <fullName evidence="10">Olfactory receptor C family, b1</fullName>
    </submittedName>
</protein>
<dbReference type="Ensembl" id="ENSAMXT00000053399.1">
    <property type="protein sequence ID" value="ENSAMXP00000033968.1"/>
    <property type="gene ID" value="ENSAMXG00000041013.1"/>
</dbReference>
<dbReference type="Bgee" id="ENSAMXG00000041013">
    <property type="expression patterns" value="Expressed in pharyngeal gill and 1 other cell type or tissue"/>
</dbReference>
<keyword evidence="11" id="KW-1185">Reference proteome</keyword>
<keyword evidence="2" id="KW-0716">Sensory transduction</keyword>
<keyword evidence="4" id="KW-1133">Transmembrane helix</keyword>
<dbReference type="PANTHER" id="PTHR24061:SF506">
    <property type="entry name" value="G-PROTEIN COUPLED RECEPTOR FAMILY C GROUP 6 MEMBER A-LIKE PRECURSOR"/>
    <property type="match status" value="1"/>
</dbReference>
<dbReference type="InterPro" id="IPR000068">
    <property type="entry name" value="GPCR_3_Ca_sens_rcpt-rel"/>
</dbReference>
<keyword evidence="6" id="KW-0675">Receptor</keyword>
<reference evidence="10" key="4">
    <citation type="submission" date="2025-09" db="UniProtKB">
        <authorList>
            <consortium name="Ensembl"/>
        </authorList>
    </citation>
    <scope>IDENTIFICATION</scope>
</reference>
<name>A0A3B1IVL1_ASTMX</name>
<evidence type="ECO:0000259" key="9">
    <source>
        <dbReference type="Pfam" id="PF01094"/>
    </source>
</evidence>
<dbReference type="InterPro" id="IPR028082">
    <property type="entry name" value="Peripla_BP_I"/>
</dbReference>
<dbReference type="PANTHER" id="PTHR24061">
    <property type="entry name" value="CALCIUM-SENSING RECEPTOR-RELATED"/>
    <property type="match status" value="1"/>
</dbReference>
<dbReference type="SUPFAM" id="SSF53822">
    <property type="entry name" value="Periplasmic binding protein-like I"/>
    <property type="match status" value="1"/>
</dbReference>
<evidence type="ECO:0000256" key="2">
    <source>
        <dbReference type="ARBA" id="ARBA00022606"/>
    </source>
</evidence>
<evidence type="ECO:0000256" key="6">
    <source>
        <dbReference type="ARBA" id="ARBA00023170"/>
    </source>
</evidence>
<dbReference type="GeneTree" id="ENSGT00940000166171"/>
<evidence type="ECO:0000313" key="10">
    <source>
        <dbReference type="Ensembl" id="ENSAMXP00000033968.1"/>
    </source>
</evidence>
<comment type="subcellular location">
    <subcellularLocation>
        <location evidence="1">Membrane</location>
        <topology evidence="1">Multi-pass membrane protein</topology>
    </subcellularLocation>
</comment>
<evidence type="ECO:0000256" key="5">
    <source>
        <dbReference type="ARBA" id="ARBA00023136"/>
    </source>
</evidence>
<evidence type="ECO:0000256" key="4">
    <source>
        <dbReference type="ARBA" id="ARBA00022989"/>
    </source>
</evidence>
<sequence>MAFSVSALCLRALRISLILGLLVHSDDAKSLCGAFSPGDIIIGILGSVHSKVKDLQTRILIFFNHQCLLHFDLIPFVHSLAAIHTIETINDSGFLPGVRLGYQMCDPCAYGTKALHCVEHMLSINDSLAIFSDYSEFLAPMKAFVGERYSELSIPVAKLLSLYMIPQISSTSSSPALSDKLRYASFFRVIPSDVHQTKALAKFMKYFKWDWVGVVNLDDDYGKPALEKFLNDSKEENICIAFQEELPNYLGYTNMEQRIKEVADKIQTFENATVVLLIVRPEHVKMIFQEIIKRNITRIWISSDAWSTTRYLMKMKDINRVGEIFGLTFLTGNVPGFKDYLQNLTIPPGVKNDYIREYKQIRLNCSSGQQSEHTSPSACNVTDPQEQNDDHLLQAVDLTEAYGQSVAVYALAHAIKKLLKCNDTACSGETDFLPWKVKFIPSEKLPV</sequence>
<evidence type="ECO:0000256" key="3">
    <source>
        <dbReference type="ARBA" id="ARBA00022692"/>
    </source>
</evidence>
<evidence type="ECO:0000313" key="11">
    <source>
        <dbReference type="Proteomes" id="UP000018467"/>
    </source>
</evidence>
<reference evidence="11" key="1">
    <citation type="submission" date="2013-03" db="EMBL/GenBank/DDBJ databases">
        <authorList>
            <person name="Jeffery W."/>
            <person name="Warren W."/>
            <person name="Wilson R.K."/>
        </authorList>
    </citation>
    <scope>NUCLEOTIDE SEQUENCE</scope>
    <source>
        <strain evidence="11">female</strain>
    </source>
</reference>
<keyword evidence="7" id="KW-0325">Glycoprotein</keyword>
<dbReference type="InterPro" id="IPR001828">
    <property type="entry name" value="ANF_lig-bd_rcpt"/>
</dbReference>
<feature type="domain" description="Receptor ligand binding region" evidence="9">
    <location>
        <begin position="80"/>
        <end position="430"/>
    </location>
</feature>
<accession>A0A3B1IVL1</accession>
<dbReference type="AlphaFoldDB" id="A0A3B1IVL1"/>
<keyword evidence="3" id="KW-0812">Transmembrane</keyword>